<evidence type="ECO:0000313" key="2">
    <source>
        <dbReference type="Proteomes" id="UP001172645"/>
    </source>
</evidence>
<dbReference type="Proteomes" id="UP001172645">
    <property type="component" value="Unassembled WGS sequence"/>
</dbReference>
<name>A0ABT7JXF4_9HYPH</name>
<dbReference type="Pfam" id="PF13332">
    <property type="entry name" value="Fil_haemagg_2"/>
    <property type="match status" value="1"/>
</dbReference>
<sequence length="195" mass="19216">MALSGPANVGCSENLAAQSSAGFAANGGYGSDRSNGNSVTQVISSVGASNNITFVSKSDTTLNNTVFSADTIDGNVGGDFSIFSTPNTGSQSNSSSSLGFSFTGPTIANSNDGTQSLTTANAGSALDGLTLGGVQPGFGSGKGSTNWIDTPAGLYSTGDQNITVGKNTNLTAAGLISSDGQLNLDTGTLTWSDSS</sequence>
<protein>
    <submittedName>
        <fullName evidence="1">Hemagglutinin repeat-containing protein</fullName>
    </submittedName>
</protein>
<keyword evidence="2" id="KW-1185">Reference proteome</keyword>
<proteinExistence type="predicted"/>
<reference evidence="1" key="1">
    <citation type="submission" date="2023-06" db="EMBL/GenBank/DDBJ databases">
        <title>Phylogenetic Diversity of Rhizobium strains.</title>
        <authorList>
            <person name="Moura F.T."/>
            <person name="Helene L.C.F."/>
            <person name="Hungria M."/>
        </authorList>
    </citation>
    <scope>NUCLEOTIDE SEQUENCE</scope>
    <source>
        <strain evidence="1">CCGE526</strain>
    </source>
</reference>
<dbReference type="RefSeq" id="WP_285870191.1">
    <property type="nucleotide sequence ID" value="NZ_JARFYM010000015.1"/>
</dbReference>
<accession>A0ABT7JXF4</accession>
<dbReference type="InterPro" id="IPR025157">
    <property type="entry name" value="Hemagglutinin_rpt"/>
</dbReference>
<dbReference type="EMBL" id="JARFYM010000015">
    <property type="protein sequence ID" value="MDL2400990.1"/>
    <property type="molecule type" value="Genomic_DNA"/>
</dbReference>
<comment type="caution">
    <text evidence="1">The sequence shown here is derived from an EMBL/GenBank/DDBJ whole genome shotgun (WGS) entry which is preliminary data.</text>
</comment>
<evidence type="ECO:0000313" key="1">
    <source>
        <dbReference type="EMBL" id="MDL2400990.1"/>
    </source>
</evidence>
<gene>
    <name evidence="1" type="ORF">PY649_18960</name>
</gene>
<organism evidence="1 2">
    <name type="scientific">Rhizobium mayense</name>
    <dbReference type="NCBI Taxonomy" id="1312184"/>
    <lineage>
        <taxon>Bacteria</taxon>
        <taxon>Pseudomonadati</taxon>
        <taxon>Pseudomonadota</taxon>
        <taxon>Alphaproteobacteria</taxon>
        <taxon>Hyphomicrobiales</taxon>
        <taxon>Rhizobiaceae</taxon>
        <taxon>Rhizobium/Agrobacterium group</taxon>
        <taxon>Rhizobium</taxon>
    </lineage>
</organism>